<dbReference type="Proteomes" id="UP000240728">
    <property type="component" value="Unassembled WGS sequence"/>
</dbReference>
<dbReference type="InterPro" id="IPR016148">
    <property type="entry name" value="Pili_assmbl_chaperone_C"/>
</dbReference>
<feature type="chain" id="PRO_5043768601" evidence="9">
    <location>
        <begin position="23"/>
        <end position="232"/>
    </location>
</feature>
<protein>
    <submittedName>
        <fullName evidence="12">Fimbrial chaperone protein</fullName>
    </submittedName>
</protein>
<evidence type="ECO:0000313" key="12">
    <source>
        <dbReference type="EMBL" id="PSX46406.1"/>
    </source>
</evidence>
<dbReference type="InterPro" id="IPR036316">
    <property type="entry name" value="Pili_assmbl_chap_C_dom_sf"/>
</dbReference>
<keyword evidence="5" id="KW-0574">Periplasm</keyword>
<evidence type="ECO:0000256" key="6">
    <source>
        <dbReference type="ARBA" id="ARBA00023186"/>
    </source>
</evidence>
<evidence type="ECO:0000256" key="3">
    <source>
        <dbReference type="ARBA" id="ARBA00022558"/>
    </source>
</evidence>
<feature type="domain" description="Pili assembly chaperone N-terminal" evidence="10">
    <location>
        <begin position="24"/>
        <end position="139"/>
    </location>
</feature>
<gene>
    <name evidence="12" type="ORF">C0W53_05700</name>
</gene>
<dbReference type="InterPro" id="IPR016147">
    <property type="entry name" value="Pili_assmbl_chaperone_N"/>
</dbReference>
<keyword evidence="3" id="KW-1029">Fimbrium biogenesis</keyword>
<accession>A0AAX0Z0H3</accession>
<evidence type="ECO:0000256" key="9">
    <source>
        <dbReference type="SAM" id="SignalP"/>
    </source>
</evidence>
<dbReference type="InterPro" id="IPR013783">
    <property type="entry name" value="Ig-like_fold"/>
</dbReference>
<dbReference type="AlphaFoldDB" id="A0AAX0Z0H3"/>
<dbReference type="PROSITE" id="PS00635">
    <property type="entry name" value="PILI_CHAPERONE"/>
    <property type="match status" value="1"/>
</dbReference>
<evidence type="ECO:0000256" key="1">
    <source>
        <dbReference type="ARBA" id="ARBA00004418"/>
    </source>
</evidence>
<feature type="signal peptide" evidence="9">
    <location>
        <begin position="1"/>
        <end position="22"/>
    </location>
</feature>
<name>A0AAX0Z0H3_9GAMM</name>
<dbReference type="Pfam" id="PF00345">
    <property type="entry name" value="PapD_N"/>
    <property type="match status" value="1"/>
</dbReference>
<keyword evidence="4 9" id="KW-0732">Signal</keyword>
<evidence type="ECO:0000259" key="10">
    <source>
        <dbReference type="Pfam" id="PF00345"/>
    </source>
</evidence>
<feature type="domain" description="Pili assembly chaperone C-terminal" evidence="11">
    <location>
        <begin position="161"/>
        <end position="224"/>
    </location>
</feature>
<dbReference type="PRINTS" id="PR00969">
    <property type="entry name" value="CHAPERONPILI"/>
</dbReference>
<evidence type="ECO:0000256" key="7">
    <source>
        <dbReference type="ARBA" id="ARBA00023319"/>
    </source>
</evidence>
<evidence type="ECO:0000256" key="8">
    <source>
        <dbReference type="RuleBase" id="RU003918"/>
    </source>
</evidence>
<dbReference type="InterPro" id="IPR050643">
    <property type="entry name" value="Periplasmic_pilus_chap"/>
</dbReference>
<comment type="caution">
    <text evidence="12">The sequence shown here is derived from an EMBL/GenBank/DDBJ whole genome shotgun (WGS) entry which is preliminary data.</text>
</comment>
<dbReference type="EMBL" id="PYOZ01000002">
    <property type="protein sequence ID" value="PSX46406.1"/>
    <property type="molecule type" value="Genomic_DNA"/>
</dbReference>
<evidence type="ECO:0000256" key="5">
    <source>
        <dbReference type="ARBA" id="ARBA00022764"/>
    </source>
</evidence>
<evidence type="ECO:0000256" key="4">
    <source>
        <dbReference type="ARBA" id="ARBA00022729"/>
    </source>
</evidence>
<reference evidence="12 13" key="1">
    <citation type="submission" date="2018-01" db="EMBL/GenBank/DDBJ databases">
        <title>Whole genome sequencing of Histamine producing bacteria.</title>
        <authorList>
            <person name="Butler K."/>
        </authorList>
    </citation>
    <scope>NUCLEOTIDE SEQUENCE [LARGE SCALE GENOMIC DNA]</scope>
    <source>
        <strain evidence="12 13">A1-4</strain>
    </source>
</reference>
<keyword evidence="6 8" id="KW-0143">Chaperone</keyword>
<dbReference type="Gene3D" id="2.60.40.10">
    <property type="entry name" value="Immunoglobulins"/>
    <property type="match status" value="2"/>
</dbReference>
<dbReference type="SUPFAM" id="SSF49354">
    <property type="entry name" value="PapD-like"/>
    <property type="match status" value="1"/>
</dbReference>
<dbReference type="GO" id="GO:0030288">
    <property type="term" value="C:outer membrane-bounded periplasmic space"/>
    <property type="evidence" value="ECO:0007669"/>
    <property type="project" value="InterPro"/>
</dbReference>
<dbReference type="RefSeq" id="WP_045043836.1">
    <property type="nucleotide sequence ID" value="NZ_JZTB01000045.1"/>
</dbReference>
<comment type="subcellular location">
    <subcellularLocation>
        <location evidence="1 8">Periplasm</location>
    </subcellularLocation>
</comment>
<comment type="similarity">
    <text evidence="2 8">Belongs to the periplasmic pilus chaperone family.</text>
</comment>
<dbReference type="GO" id="GO:0071555">
    <property type="term" value="P:cell wall organization"/>
    <property type="evidence" value="ECO:0007669"/>
    <property type="project" value="InterPro"/>
</dbReference>
<keyword evidence="7" id="KW-0393">Immunoglobulin domain</keyword>
<evidence type="ECO:0000313" key="13">
    <source>
        <dbReference type="Proteomes" id="UP000240728"/>
    </source>
</evidence>
<dbReference type="Pfam" id="PF02753">
    <property type="entry name" value="PapD_C"/>
    <property type="match status" value="1"/>
</dbReference>
<evidence type="ECO:0000256" key="2">
    <source>
        <dbReference type="ARBA" id="ARBA00007399"/>
    </source>
</evidence>
<dbReference type="NCBIfam" id="NF011758">
    <property type="entry name" value="PRK15211.1"/>
    <property type="match status" value="1"/>
</dbReference>
<dbReference type="PANTHER" id="PTHR30251">
    <property type="entry name" value="PILUS ASSEMBLY CHAPERONE"/>
    <property type="match status" value="1"/>
</dbReference>
<proteinExistence type="inferred from homology"/>
<dbReference type="PANTHER" id="PTHR30251:SF2">
    <property type="entry name" value="FIMBRIAL CHAPERONE YADV-RELATED"/>
    <property type="match status" value="1"/>
</dbReference>
<dbReference type="SUPFAM" id="SSF49584">
    <property type="entry name" value="Periplasmic chaperone C-domain"/>
    <property type="match status" value="1"/>
</dbReference>
<organism evidence="12 13">
    <name type="scientific">Photobacterium kishitanii</name>
    <dbReference type="NCBI Taxonomy" id="318456"/>
    <lineage>
        <taxon>Bacteria</taxon>
        <taxon>Pseudomonadati</taxon>
        <taxon>Pseudomonadota</taxon>
        <taxon>Gammaproteobacteria</taxon>
        <taxon>Vibrionales</taxon>
        <taxon>Vibrionaceae</taxon>
        <taxon>Photobacterium</taxon>
    </lineage>
</organism>
<dbReference type="InterPro" id="IPR018046">
    <property type="entry name" value="Pili_assmbl_chaperone_CS"/>
</dbReference>
<dbReference type="InterPro" id="IPR008962">
    <property type="entry name" value="PapD-like_sf"/>
</dbReference>
<evidence type="ECO:0000259" key="11">
    <source>
        <dbReference type="Pfam" id="PF02753"/>
    </source>
</evidence>
<sequence length="232" mass="26158">MKTKIMMVLLLALCTFSQSASAAFVLNGTRYIYDEGRKNISIEITNQSKETYGGQVWIQNTLQPKAEIAFVPMPSFFKVDGKQTQIVRIMKITDKLPQNKESIFWLNVQEIPPINKDENNVMVVAVNTQVKLIYRPTSIIKGRENAESKMTLKKERASYILNNPTPYYFAVTELKVNGKAIKLNKTLGNQLSMIAPQSSVLLSDVHLTPSSKVIIEAIDDYGATNAYEVKYK</sequence>
<dbReference type="InterPro" id="IPR001829">
    <property type="entry name" value="Pili_assmbl_chaperone_bac"/>
</dbReference>
<keyword evidence="13" id="KW-1185">Reference proteome</keyword>